<feature type="compositionally biased region" description="Basic residues" evidence="1">
    <location>
        <begin position="200"/>
        <end position="210"/>
    </location>
</feature>
<feature type="non-terminal residue" evidence="2">
    <location>
        <position position="1"/>
    </location>
</feature>
<evidence type="ECO:0000313" key="2">
    <source>
        <dbReference type="EMBL" id="CAA9215290.1"/>
    </source>
</evidence>
<accession>A0A6J4H830</accession>
<name>A0A6J4H830_9SPHI</name>
<proteinExistence type="predicted"/>
<organism evidence="2">
    <name type="scientific">uncultured Cytophagales bacterium</name>
    <dbReference type="NCBI Taxonomy" id="158755"/>
    <lineage>
        <taxon>Bacteria</taxon>
        <taxon>Pseudomonadati</taxon>
        <taxon>Bacteroidota</taxon>
        <taxon>Sphingobacteriia</taxon>
        <taxon>Sphingobacteriales</taxon>
        <taxon>environmental samples</taxon>
    </lineage>
</organism>
<dbReference type="EMBL" id="CADCTQ010000016">
    <property type="protein sequence ID" value="CAA9215290.1"/>
    <property type="molecule type" value="Genomic_DNA"/>
</dbReference>
<evidence type="ECO:0000256" key="1">
    <source>
        <dbReference type="SAM" id="MobiDB-lite"/>
    </source>
</evidence>
<feature type="region of interest" description="Disordered" evidence="1">
    <location>
        <begin position="249"/>
        <end position="293"/>
    </location>
</feature>
<feature type="compositionally biased region" description="Low complexity" evidence="1">
    <location>
        <begin position="135"/>
        <end position="149"/>
    </location>
</feature>
<feature type="compositionally biased region" description="Basic residues" evidence="1">
    <location>
        <begin position="87"/>
        <end position="104"/>
    </location>
</feature>
<feature type="non-terminal residue" evidence="2">
    <location>
        <position position="325"/>
    </location>
</feature>
<sequence>DTGYPRTVYLPGGGRPAVAPLCSNRHGRRAPARCPGPFPGGGARQRPVPADRPLLHRRLRAPVHGPGPGAGPAAPPAARPARGGPAHLRRGIGARRIHAGRNPHHRDSAGRPSVRRVLVRRPVCAVRPARKGHFPADGGTPGGARTTRGGRTGADGHSPGGGLRPARRVGAPGRGRRRGGLPGATPQKAARGGAGAGSRHPGRGPHRHPLRPTAHGGYRPFRQVATPAGHGARAGQTLPLVRVVGGWAHRGGVQRDPSGRRVQPQQSAHPRPGAHQPAGVGTNGRGRRRVEKRGACVRANLAEPRIPRGQAALLELRDLPDRSAV</sequence>
<feature type="region of interest" description="Disordered" evidence="1">
    <location>
        <begin position="23"/>
        <end position="233"/>
    </location>
</feature>
<feature type="compositionally biased region" description="Gly residues" evidence="1">
    <location>
        <begin position="150"/>
        <end position="163"/>
    </location>
</feature>
<dbReference type="AlphaFoldDB" id="A0A6J4H830"/>
<reference evidence="2" key="1">
    <citation type="submission" date="2020-02" db="EMBL/GenBank/DDBJ databases">
        <authorList>
            <person name="Meier V. D."/>
        </authorList>
    </citation>
    <scope>NUCLEOTIDE SEQUENCE</scope>
    <source>
        <strain evidence="2">AVDCRST_MAG56</strain>
    </source>
</reference>
<gene>
    <name evidence="2" type="ORF">AVDCRST_MAG56-161</name>
</gene>
<protein>
    <submittedName>
        <fullName evidence="2">Uncharacterized protein</fullName>
    </submittedName>
</protein>